<accession>A0A9D7SHB0</accession>
<evidence type="ECO:0000313" key="2">
    <source>
        <dbReference type="Proteomes" id="UP000886657"/>
    </source>
</evidence>
<sequence>MSLFILINRAVDQLSRLGKAMAEGLHMVLHAGTVTHRGTAALTPIPSVAPAQVPRVPRLAKRWRA</sequence>
<organism evidence="1 2">
    <name type="scientific">Candidatus Geothrix skivensis</name>
    <dbReference type="NCBI Taxonomy" id="2954439"/>
    <lineage>
        <taxon>Bacteria</taxon>
        <taxon>Pseudomonadati</taxon>
        <taxon>Acidobacteriota</taxon>
        <taxon>Holophagae</taxon>
        <taxon>Holophagales</taxon>
        <taxon>Holophagaceae</taxon>
        <taxon>Geothrix</taxon>
    </lineage>
</organism>
<dbReference type="EMBL" id="JADKIO010000011">
    <property type="protein sequence ID" value="MBK9797664.1"/>
    <property type="molecule type" value="Genomic_DNA"/>
</dbReference>
<reference evidence="1" key="1">
    <citation type="submission" date="2020-10" db="EMBL/GenBank/DDBJ databases">
        <title>Connecting structure to function with the recovery of over 1000 high-quality activated sludge metagenome-assembled genomes encoding full-length rRNA genes using long-read sequencing.</title>
        <authorList>
            <person name="Singleton C.M."/>
            <person name="Petriglieri F."/>
            <person name="Kristensen J.M."/>
            <person name="Kirkegaard R.H."/>
            <person name="Michaelsen T.Y."/>
            <person name="Andersen M.H."/>
            <person name="Karst S.M."/>
            <person name="Dueholm M.S."/>
            <person name="Nielsen P.H."/>
            <person name="Albertsen M."/>
        </authorList>
    </citation>
    <scope>NUCLEOTIDE SEQUENCE</scope>
    <source>
        <strain evidence="1">Skiv_18-Q3-R9-52_MAXAC.067</strain>
    </source>
</reference>
<dbReference type="AlphaFoldDB" id="A0A9D7SHB0"/>
<proteinExistence type="predicted"/>
<dbReference type="Proteomes" id="UP000886657">
    <property type="component" value="Unassembled WGS sequence"/>
</dbReference>
<comment type="caution">
    <text evidence="1">The sequence shown here is derived from an EMBL/GenBank/DDBJ whole genome shotgun (WGS) entry which is preliminary data.</text>
</comment>
<gene>
    <name evidence="1" type="ORF">IPP58_14470</name>
</gene>
<protein>
    <submittedName>
        <fullName evidence="1">Uncharacterized protein</fullName>
    </submittedName>
</protein>
<evidence type="ECO:0000313" key="1">
    <source>
        <dbReference type="EMBL" id="MBK9797664.1"/>
    </source>
</evidence>
<name>A0A9D7SHB0_9BACT</name>